<protein>
    <recommendedName>
        <fullName evidence="2">Bulb-type lectin domain-containing protein</fullName>
    </recommendedName>
</protein>
<dbReference type="PANTHER" id="PTHR42754">
    <property type="entry name" value="ENDOGLUCANASE"/>
    <property type="match status" value="1"/>
</dbReference>
<dbReference type="InterPro" id="IPR015943">
    <property type="entry name" value="WD40/YVTN_repeat-like_dom_sf"/>
</dbReference>
<dbReference type="PANTHER" id="PTHR42754:SF1">
    <property type="entry name" value="LIPOPROTEIN"/>
    <property type="match status" value="1"/>
</dbReference>
<name>A0A7V5Y0R1_UNCW3</name>
<gene>
    <name evidence="1" type="ORF">ENV79_05245</name>
</gene>
<evidence type="ECO:0008006" key="2">
    <source>
        <dbReference type="Google" id="ProtNLM"/>
    </source>
</evidence>
<comment type="caution">
    <text evidence="1">The sequence shown here is derived from an EMBL/GenBank/DDBJ whole genome shotgun (WGS) entry which is preliminary data.</text>
</comment>
<dbReference type="AlphaFoldDB" id="A0A7V5Y0R1"/>
<dbReference type="InterPro" id="IPR011047">
    <property type="entry name" value="Quinoprotein_ADH-like_sf"/>
</dbReference>
<dbReference type="SUPFAM" id="SSF50998">
    <property type="entry name" value="Quinoprotein alcohol dehydrogenase-like"/>
    <property type="match status" value="1"/>
</dbReference>
<organism evidence="1">
    <name type="scientific">candidate division WOR-3 bacterium</name>
    <dbReference type="NCBI Taxonomy" id="2052148"/>
    <lineage>
        <taxon>Bacteria</taxon>
        <taxon>Bacteria division WOR-3</taxon>
    </lineage>
</organism>
<dbReference type="EMBL" id="DTHS01000032">
    <property type="protein sequence ID" value="HHR49021.1"/>
    <property type="molecule type" value="Genomic_DNA"/>
</dbReference>
<proteinExistence type="predicted"/>
<reference evidence="1" key="1">
    <citation type="journal article" date="2020" name="mSystems">
        <title>Genome- and Community-Level Interaction Insights into Carbon Utilization and Element Cycling Functions of Hydrothermarchaeota in Hydrothermal Sediment.</title>
        <authorList>
            <person name="Zhou Z."/>
            <person name="Liu Y."/>
            <person name="Xu W."/>
            <person name="Pan J."/>
            <person name="Luo Z.H."/>
            <person name="Li M."/>
        </authorList>
    </citation>
    <scope>NUCLEOTIDE SEQUENCE [LARGE SCALE GENOMIC DNA]</scope>
    <source>
        <strain evidence="1">SpSt-791</strain>
    </source>
</reference>
<sequence>MFSLLLLNFFLNWERTIGGEAYDEGRKIIPTFDSSYLIVGSTASFGQGLFDIFLIKINEEGETLWTRTYGGGENDYGYDIIATPDSHYLVVGSTSSFGQGGGDVYLLKIDGNGQIIWQRTYGGIYSDGGLAITFTYDSCYVISGYTKSFSNNLDSDLYLLKVNQNGELLWERGYGLRGFGLDEFGYCVRQTKDSGFIIVGYGRFPNGHGVDDIWLLKTDSEGETLFTKIFGGELCDYGYFLIPNENNEILLIGYAGSFNYDVYLIKTDSLGNALWQRNYGGSGYDIGYAGILADNNYLIVGSTESFGQGQNDVYLVVIDNDGNLIFSNTFGGRNVDKGYSITKVRDGNFLIVGYTLSFGQGSADVYLIKFSYPGTIKELVREKPGQKEKILYNILGQKITNKKNNLFRKIFLKGGEK</sequence>
<dbReference type="Gene3D" id="2.130.10.10">
    <property type="entry name" value="YVTN repeat-like/Quinoprotein amine dehydrogenase"/>
    <property type="match status" value="1"/>
</dbReference>
<accession>A0A7V5Y0R1</accession>
<evidence type="ECO:0000313" key="1">
    <source>
        <dbReference type="EMBL" id="HHR49021.1"/>
    </source>
</evidence>